<feature type="transmembrane region" description="Helical" evidence="9">
    <location>
        <begin position="108"/>
        <end position="126"/>
    </location>
</feature>
<dbReference type="AlphaFoldDB" id="A0A841RN57"/>
<dbReference type="Pfam" id="PF00361">
    <property type="entry name" value="Proton_antipo_M"/>
    <property type="match status" value="1"/>
</dbReference>
<keyword evidence="6 9" id="KW-1133">Transmembrane helix</keyword>
<dbReference type="RefSeq" id="WP_184245009.1">
    <property type="nucleotide sequence ID" value="NZ_BAAACU010000002.1"/>
</dbReference>
<accession>A0A841RN57</accession>
<dbReference type="GO" id="GO:0008137">
    <property type="term" value="F:NADH dehydrogenase (ubiquinone) activity"/>
    <property type="evidence" value="ECO:0007669"/>
    <property type="project" value="InterPro"/>
</dbReference>
<protein>
    <submittedName>
        <fullName evidence="11">Multicomponent Na+:H+ antiporter subunit D</fullName>
    </submittedName>
</protein>
<evidence type="ECO:0000256" key="7">
    <source>
        <dbReference type="ARBA" id="ARBA00023136"/>
    </source>
</evidence>
<evidence type="ECO:0000259" key="10">
    <source>
        <dbReference type="Pfam" id="PF00361"/>
    </source>
</evidence>
<dbReference type="GO" id="GO:0042773">
    <property type="term" value="P:ATP synthesis coupled electron transport"/>
    <property type="evidence" value="ECO:0007669"/>
    <property type="project" value="InterPro"/>
</dbReference>
<dbReference type="PANTHER" id="PTHR42703">
    <property type="entry name" value="NADH DEHYDROGENASE"/>
    <property type="match status" value="1"/>
</dbReference>
<keyword evidence="3" id="KW-0813">Transport</keyword>
<feature type="transmembrane region" description="Helical" evidence="9">
    <location>
        <begin position="203"/>
        <end position="228"/>
    </location>
</feature>
<feature type="transmembrane region" description="Helical" evidence="9">
    <location>
        <begin position="446"/>
        <end position="464"/>
    </location>
</feature>
<dbReference type="PANTHER" id="PTHR42703:SF1">
    <property type="entry name" value="NA(+)_H(+) ANTIPORTER SUBUNIT D1"/>
    <property type="match status" value="1"/>
</dbReference>
<evidence type="ECO:0000256" key="2">
    <source>
        <dbReference type="ARBA" id="ARBA00005346"/>
    </source>
</evidence>
<evidence type="ECO:0000256" key="8">
    <source>
        <dbReference type="RuleBase" id="RU000320"/>
    </source>
</evidence>
<evidence type="ECO:0000256" key="4">
    <source>
        <dbReference type="ARBA" id="ARBA00022475"/>
    </source>
</evidence>
<evidence type="ECO:0000256" key="9">
    <source>
        <dbReference type="SAM" id="Phobius"/>
    </source>
</evidence>
<keyword evidence="4" id="KW-1003">Cell membrane</keyword>
<keyword evidence="3" id="KW-0050">Antiport</keyword>
<evidence type="ECO:0000256" key="6">
    <source>
        <dbReference type="ARBA" id="ARBA00022989"/>
    </source>
</evidence>
<feature type="transmembrane region" description="Helical" evidence="9">
    <location>
        <begin position="370"/>
        <end position="391"/>
    </location>
</feature>
<evidence type="ECO:0000256" key="5">
    <source>
        <dbReference type="ARBA" id="ARBA00022692"/>
    </source>
</evidence>
<comment type="similarity">
    <text evidence="2">Belongs to the CPA3 antiporters (TC 2.A.63) subunit D family.</text>
</comment>
<keyword evidence="5 8" id="KW-0812">Transmembrane</keyword>
<organism evidence="11 12">
    <name type="scientific">Gracilibacillus halotolerans</name>
    <dbReference type="NCBI Taxonomy" id="74386"/>
    <lineage>
        <taxon>Bacteria</taxon>
        <taxon>Bacillati</taxon>
        <taxon>Bacillota</taxon>
        <taxon>Bacilli</taxon>
        <taxon>Bacillales</taxon>
        <taxon>Bacillaceae</taxon>
        <taxon>Gracilibacillus</taxon>
    </lineage>
</organism>
<feature type="transmembrane region" description="Helical" evidence="9">
    <location>
        <begin position="269"/>
        <end position="292"/>
    </location>
</feature>
<feature type="transmembrane region" description="Helical" evidence="9">
    <location>
        <begin position="71"/>
        <end position="96"/>
    </location>
</feature>
<feature type="transmembrane region" description="Helical" evidence="9">
    <location>
        <begin position="132"/>
        <end position="151"/>
    </location>
</feature>
<dbReference type="GO" id="GO:0005886">
    <property type="term" value="C:plasma membrane"/>
    <property type="evidence" value="ECO:0007669"/>
    <property type="project" value="UniProtKB-SubCell"/>
</dbReference>
<name>A0A841RN57_9BACI</name>
<feature type="transmembrane region" description="Helical" evidence="9">
    <location>
        <begin position="6"/>
        <end position="24"/>
    </location>
</feature>
<proteinExistence type="inferred from homology"/>
<feature type="transmembrane region" description="Helical" evidence="9">
    <location>
        <begin position="163"/>
        <end position="183"/>
    </location>
</feature>
<reference evidence="11 12" key="1">
    <citation type="submission" date="2020-08" db="EMBL/GenBank/DDBJ databases">
        <title>Genomic Encyclopedia of Type Strains, Phase IV (KMG-IV): sequencing the most valuable type-strain genomes for metagenomic binning, comparative biology and taxonomic classification.</title>
        <authorList>
            <person name="Goeker M."/>
        </authorList>
    </citation>
    <scope>NUCLEOTIDE SEQUENCE [LARGE SCALE GENOMIC DNA]</scope>
    <source>
        <strain evidence="11 12">DSM 11805</strain>
    </source>
</reference>
<feature type="transmembrane region" description="Helical" evidence="9">
    <location>
        <begin position="240"/>
        <end position="263"/>
    </location>
</feature>
<dbReference type="PRINTS" id="PR01437">
    <property type="entry name" value="NUOXDRDTASE4"/>
</dbReference>
<evidence type="ECO:0000256" key="3">
    <source>
        <dbReference type="ARBA" id="ARBA00022449"/>
    </source>
</evidence>
<feature type="domain" description="NADH:quinone oxidoreductase/Mrp antiporter transmembrane" evidence="10">
    <location>
        <begin position="127"/>
        <end position="416"/>
    </location>
</feature>
<keyword evidence="12" id="KW-1185">Reference proteome</keyword>
<dbReference type="InterPro" id="IPR003918">
    <property type="entry name" value="NADH_UbQ_OxRdtase"/>
</dbReference>
<feature type="transmembrane region" description="Helical" evidence="9">
    <location>
        <begin position="403"/>
        <end position="425"/>
    </location>
</feature>
<dbReference type="NCBIfam" id="NF005818">
    <property type="entry name" value="PRK07691.1"/>
    <property type="match status" value="1"/>
</dbReference>
<dbReference type="InterPro" id="IPR050586">
    <property type="entry name" value="CPA3_Na-H_Antiporter_D"/>
</dbReference>
<dbReference type="Proteomes" id="UP000572212">
    <property type="component" value="Unassembled WGS sequence"/>
</dbReference>
<dbReference type="NCBIfam" id="NF009306">
    <property type="entry name" value="PRK12663.1"/>
    <property type="match status" value="1"/>
</dbReference>
<keyword evidence="7 9" id="KW-0472">Membrane</keyword>
<comment type="caution">
    <text evidence="11">The sequence shown here is derived from an EMBL/GenBank/DDBJ whole genome shotgun (WGS) entry which is preliminary data.</text>
</comment>
<evidence type="ECO:0000313" key="11">
    <source>
        <dbReference type="EMBL" id="MBB6512108.1"/>
    </source>
</evidence>
<evidence type="ECO:0000313" key="12">
    <source>
        <dbReference type="Proteomes" id="UP000572212"/>
    </source>
</evidence>
<dbReference type="GO" id="GO:0015297">
    <property type="term" value="F:antiporter activity"/>
    <property type="evidence" value="ECO:0007669"/>
    <property type="project" value="UniProtKB-KW"/>
</dbReference>
<evidence type="ECO:0000256" key="1">
    <source>
        <dbReference type="ARBA" id="ARBA00004651"/>
    </source>
</evidence>
<feature type="transmembrane region" description="Helical" evidence="9">
    <location>
        <begin position="325"/>
        <end position="349"/>
    </location>
</feature>
<feature type="transmembrane region" description="Helical" evidence="9">
    <location>
        <begin position="31"/>
        <end position="51"/>
    </location>
</feature>
<dbReference type="InterPro" id="IPR001750">
    <property type="entry name" value="ND/Mrp_TM"/>
</dbReference>
<sequence length="496" mass="54538">MDKIIILPVILPLIAGLVFILLRSYIKVQRILSVVTLVAVMITSIFMMVHINQHGILTMQLGNWQAPFGIGIVADMFSTLLVLTTSIVAICCVIFAFKTIEKEREEHYFYALFLFLISGVIGSFLTGDLFNLYVFFEVLLLASYVLVTLGGKKVQLREAMKYVIINILSSILFLVGIAYMYSITGTLSFAHISVRIAEAGQDGFITTVAILFLLVFAVKAGLFLFYWLPGSYSVPPTAVSAVFAALLTKVGIYAIIRMFTLIFYHEPEITHVFIGVLAALTMILGGIGAIGYWEIEKILTYNVVIGTGFILAGLAAFTHNGLLGATYYLIHDMIIKALIFLIGGVIVYLTGTNNLKEMSGLIRTHPYLGWMFFIAALSLIGIPPLSGFIGKVFITRGTFEADLFWLGIIGLLASLLILYSIMKVFMNAFWGETLLSEEEEYGSTKGVMVAISILTFITIALGIGPEFIQPYVDTAVEALMNPQLYIDAVFGGNDIP</sequence>
<feature type="transmembrane region" description="Helical" evidence="9">
    <location>
        <begin position="299"/>
        <end position="319"/>
    </location>
</feature>
<dbReference type="EMBL" id="JACHON010000002">
    <property type="protein sequence ID" value="MBB6512108.1"/>
    <property type="molecule type" value="Genomic_DNA"/>
</dbReference>
<comment type="subcellular location">
    <subcellularLocation>
        <location evidence="1">Cell membrane</location>
        <topology evidence="1">Multi-pass membrane protein</topology>
    </subcellularLocation>
    <subcellularLocation>
        <location evidence="8">Membrane</location>
        <topology evidence="8">Multi-pass membrane protein</topology>
    </subcellularLocation>
</comment>
<gene>
    <name evidence="11" type="ORF">GGQ92_000889</name>
</gene>